<dbReference type="EnsemblPlants" id="evm.model.05.1143">
    <property type="protein sequence ID" value="cds.evm.model.05.1143"/>
    <property type="gene ID" value="evm.TU.05.1143"/>
</dbReference>
<organism evidence="2 3">
    <name type="scientific">Cannabis sativa</name>
    <name type="common">Hemp</name>
    <name type="synonym">Marijuana</name>
    <dbReference type="NCBI Taxonomy" id="3483"/>
    <lineage>
        <taxon>Eukaryota</taxon>
        <taxon>Viridiplantae</taxon>
        <taxon>Streptophyta</taxon>
        <taxon>Embryophyta</taxon>
        <taxon>Tracheophyta</taxon>
        <taxon>Spermatophyta</taxon>
        <taxon>Magnoliopsida</taxon>
        <taxon>eudicotyledons</taxon>
        <taxon>Gunneridae</taxon>
        <taxon>Pentapetalae</taxon>
        <taxon>rosids</taxon>
        <taxon>fabids</taxon>
        <taxon>Rosales</taxon>
        <taxon>Cannabaceae</taxon>
        <taxon>Cannabis</taxon>
    </lineage>
</organism>
<feature type="region of interest" description="Disordered" evidence="1">
    <location>
        <begin position="13"/>
        <end position="48"/>
    </location>
</feature>
<protein>
    <submittedName>
        <fullName evidence="2">Uncharacterized protein</fullName>
    </submittedName>
</protein>
<dbReference type="Gramene" id="evm.model.05.1143">
    <property type="protein sequence ID" value="cds.evm.model.05.1143"/>
    <property type="gene ID" value="evm.TU.05.1143"/>
</dbReference>
<reference evidence="2" key="2">
    <citation type="submission" date="2021-03" db="UniProtKB">
        <authorList>
            <consortium name="EnsemblPlants"/>
        </authorList>
    </citation>
    <scope>IDENTIFICATION</scope>
</reference>
<feature type="region of interest" description="Disordered" evidence="1">
    <location>
        <begin position="147"/>
        <end position="177"/>
    </location>
</feature>
<name>A0A803PK71_CANSA</name>
<accession>A0A803PK71</accession>
<sequence>MVVQTRRGGLADYGNPMVIDTNVQTPRNTRGPLRINPEKVNTPPPTVGHKVTSLLDGITPRVQKTGNASSTADHSTPNIEVPSTTIWLIIEAYLPKSLRVQEKSRSQRRSESKNLGGALTTCLLQAWPPRHLGATDAQGNKVSFKASNNEAKHEAPNAGPRLAHKAWGNHLNLPHNS</sequence>
<proteinExistence type="predicted"/>
<evidence type="ECO:0000313" key="2">
    <source>
        <dbReference type="EnsemblPlants" id="cds.evm.model.05.1143"/>
    </source>
</evidence>
<evidence type="ECO:0000256" key="1">
    <source>
        <dbReference type="SAM" id="MobiDB-lite"/>
    </source>
</evidence>
<keyword evidence="3" id="KW-1185">Reference proteome</keyword>
<dbReference type="Proteomes" id="UP000596661">
    <property type="component" value="Chromosome 5"/>
</dbReference>
<dbReference type="EMBL" id="UZAU01000499">
    <property type="status" value="NOT_ANNOTATED_CDS"/>
    <property type="molecule type" value="Genomic_DNA"/>
</dbReference>
<evidence type="ECO:0000313" key="3">
    <source>
        <dbReference type="Proteomes" id="UP000596661"/>
    </source>
</evidence>
<reference evidence="2" key="1">
    <citation type="submission" date="2018-11" db="EMBL/GenBank/DDBJ databases">
        <authorList>
            <person name="Grassa J C."/>
        </authorList>
    </citation>
    <scope>NUCLEOTIDE SEQUENCE [LARGE SCALE GENOMIC DNA]</scope>
</reference>
<dbReference type="AlphaFoldDB" id="A0A803PK71"/>